<accession>A0ABU5NEP5</accession>
<name>A0ABU5NEP5_9RICK</name>
<keyword evidence="2" id="KW-1185">Reference proteome</keyword>
<sequence>MVEQIEILTRAGIYLAKLNPAKDVEIGKVRPVIILNS</sequence>
<proteinExistence type="predicted"/>
<organism evidence="1 2">
    <name type="scientific">Candidatus Megaera venefica</name>
    <dbReference type="NCBI Taxonomy" id="2055910"/>
    <lineage>
        <taxon>Bacteria</taxon>
        <taxon>Pseudomonadati</taxon>
        <taxon>Pseudomonadota</taxon>
        <taxon>Alphaproteobacteria</taxon>
        <taxon>Rickettsiales</taxon>
        <taxon>Rickettsiaceae</taxon>
        <taxon>Candidatus Megaera</taxon>
    </lineage>
</organism>
<dbReference type="EMBL" id="JARJFB010000205">
    <property type="protein sequence ID" value="MEA0971658.1"/>
    <property type="molecule type" value="Genomic_DNA"/>
</dbReference>
<protein>
    <recommendedName>
        <fullName evidence="3">Type II toxin-antitoxin system PemK/MazF family toxin</fullName>
    </recommendedName>
</protein>
<evidence type="ECO:0000313" key="1">
    <source>
        <dbReference type="EMBL" id="MEA0971658.1"/>
    </source>
</evidence>
<dbReference type="Proteomes" id="UP001291687">
    <property type="component" value="Unassembled WGS sequence"/>
</dbReference>
<gene>
    <name evidence="1" type="ORF">Megvenef_01642</name>
</gene>
<evidence type="ECO:0000313" key="2">
    <source>
        <dbReference type="Proteomes" id="UP001291687"/>
    </source>
</evidence>
<comment type="caution">
    <text evidence="1">The sequence shown here is derived from an EMBL/GenBank/DDBJ whole genome shotgun (WGS) entry which is preliminary data.</text>
</comment>
<dbReference type="SUPFAM" id="SSF50118">
    <property type="entry name" value="Cell growth inhibitor/plasmid maintenance toxic component"/>
    <property type="match status" value="1"/>
</dbReference>
<reference evidence="1 2" key="1">
    <citation type="submission" date="2023-03" db="EMBL/GenBank/DDBJ databases">
        <title>Host association and intracellularity evolved multiple times independently in the Rickettsiales.</title>
        <authorList>
            <person name="Castelli M."/>
            <person name="Nardi T."/>
            <person name="Gammuto L."/>
            <person name="Bellinzona G."/>
            <person name="Sabaneyeva E."/>
            <person name="Potekhin A."/>
            <person name="Serra V."/>
            <person name="Petroni G."/>
            <person name="Sassera D."/>
        </authorList>
    </citation>
    <scope>NUCLEOTIDE SEQUENCE [LARGE SCALE GENOMIC DNA]</scope>
    <source>
        <strain evidence="1 2">Sr 2-6</strain>
    </source>
</reference>
<evidence type="ECO:0008006" key="3">
    <source>
        <dbReference type="Google" id="ProtNLM"/>
    </source>
</evidence>